<comment type="caution">
    <text evidence="2">The sequence shown here is derived from an EMBL/GenBank/DDBJ whole genome shotgun (WGS) entry which is preliminary data.</text>
</comment>
<dbReference type="Proteomes" id="UP000654947">
    <property type="component" value="Unassembled WGS sequence"/>
</dbReference>
<evidence type="ECO:0000256" key="1">
    <source>
        <dbReference type="SAM" id="MobiDB-lite"/>
    </source>
</evidence>
<dbReference type="AlphaFoldDB" id="A0A918XAF3"/>
<name>A0A918XAF3_9ACTN</name>
<evidence type="ECO:0000313" key="2">
    <source>
        <dbReference type="EMBL" id="GHD21601.1"/>
    </source>
</evidence>
<protein>
    <submittedName>
        <fullName evidence="2">Uncharacterized protein</fullName>
    </submittedName>
</protein>
<proteinExistence type="predicted"/>
<keyword evidence="3" id="KW-1185">Reference proteome</keyword>
<evidence type="ECO:0000313" key="3">
    <source>
        <dbReference type="Proteomes" id="UP000654947"/>
    </source>
</evidence>
<dbReference type="EMBL" id="BMXL01000005">
    <property type="protein sequence ID" value="GHD21601.1"/>
    <property type="molecule type" value="Genomic_DNA"/>
</dbReference>
<accession>A0A918XAF3</accession>
<gene>
    <name evidence="2" type="ORF">GCM10007147_15200</name>
</gene>
<organism evidence="2 3">
    <name type="scientific">Nocardiopsis kunsanensis</name>
    <dbReference type="NCBI Taxonomy" id="141693"/>
    <lineage>
        <taxon>Bacteria</taxon>
        <taxon>Bacillati</taxon>
        <taxon>Actinomycetota</taxon>
        <taxon>Actinomycetes</taxon>
        <taxon>Streptosporangiales</taxon>
        <taxon>Nocardiopsidaceae</taxon>
        <taxon>Nocardiopsis</taxon>
    </lineage>
</organism>
<sequence>MRRKWCSEVSATLAIAAASTGSVVRTSTSSSALFNLSSTVTPPSLTTEVTEGTPERTRQFATVFDQAARPVPDSPPGRGGARVRRSRSAVPAISADACELYGVE</sequence>
<reference evidence="2 3" key="1">
    <citation type="journal article" date="2014" name="Int. J. Syst. Evol. Microbiol.">
        <title>Complete genome sequence of Corynebacterium casei LMG S-19264T (=DSM 44701T), isolated from a smear-ripened cheese.</title>
        <authorList>
            <consortium name="US DOE Joint Genome Institute (JGI-PGF)"/>
            <person name="Walter F."/>
            <person name="Albersmeier A."/>
            <person name="Kalinowski J."/>
            <person name="Ruckert C."/>
        </authorList>
    </citation>
    <scope>NUCLEOTIDE SEQUENCE [LARGE SCALE GENOMIC DNA]</scope>
    <source>
        <strain evidence="2 3">KCTC 19473</strain>
    </source>
</reference>
<feature type="region of interest" description="Disordered" evidence="1">
    <location>
        <begin position="67"/>
        <end position="88"/>
    </location>
</feature>